<evidence type="ECO:0000259" key="6">
    <source>
        <dbReference type="Pfam" id="PF00496"/>
    </source>
</evidence>
<dbReference type="EMBL" id="CP019434">
    <property type="protein sequence ID" value="APZ44146.1"/>
    <property type="molecule type" value="Genomic_DNA"/>
</dbReference>
<dbReference type="PANTHER" id="PTHR30290">
    <property type="entry name" value="PERIPLASMIC BINDING COMPONENT OF ABC TRANSPORTER"/>
    <property type="match status" value="1"/>
</dbReference>
<evidence type="ECO:0000256" key="1">
    <source>
        <dbReference type="ARBA" id="ARBA00004196"/>
    </source>
</evidence>
<protein>
    <recommendedName>
        <fullName evidence="6">Solute-binding protein family 5 domain-containing protein</fullName>
    </recommendedName>
</protein>
<dbReference type="Gene3D" id="3.40.190.10">
    <property type="entry name" value="Periplasmic binding protein-like II"/>
    <property type="match status" value="1"/>
</dbReference>
<gene>
    <name evidence="7" type="ORF">BW247_14455</name>
</gene>
<dbReference type="Pfam" id="PF00496">
    <property type="entry name" value="SBP_bac_5"/>
    <property type="match status" value="1"/>
</dbReference>
<evidence type="ECO:0000256" key="5">
    <source>
        <dbReference type="SAM" id="SignalP"/>
    </source>
</evidence>
<dbReference type="PANTHER" id="PTHR30290:SF10">
    <property type="entry name" value="PERIPLASMIC OLIGOPEPTIDE-BINDING PROTEIN-RELATED"/>
    <property type="match status" value="1"/>
</dbReference>
<dbReference type="Proteomes" id="UP000243807">
    <property type="component" value="Chromosome"/>
</dbReference>
<keyword evidence="8" id="KW-1185">Reference proteome</keyword>
<name>A0A1P8UJY2_9GAMM</name>
<dbReference type="SUPFAM" id="SSF53850">
    <property type="entry name" value="Periplasmic binding protein-like II"/>
    <property type="match status" value="1"/>
</dbReference>
<keyword evidence="3" id="KW-0813">Transport</keyword>
<dbReference type="InterPro" id="IPR039424">
    <property type="entry name" value="SBP_5"/>
</dbReference>
<dbReference type="RefSeq" id="WP_076837769.1">
    <property type="nucleotide sequence ID" value="NZ_CP019434.1"/>
</dbReference>
<feature type="chain" id="PRO_5012749495" description="Solute-binding protein family 5 domain-containing protein" evidence="5">
    <location>
        <begin position="29"/>
        <end position="558"/>
    </location>
</feature>
<dbReference type="InterPro" id="IPR030678">
    <property type="entry name" value="Peptide/Ni-bd"/>
</dbReference>
<dbReference type="PIRSF" id="PIRSF002741">
    <property type="entry name" value="MppA"/>
    <property type="match status" value="1"/>
</dbReference>
<dbReference type="AlphaFoldDB" id="A0A1P8UJY2"/>
<dbReference type="InterPro" id="IPR000914">
    <property type="entry name" value="SBP_5_dom"/>
</dbReference>
<dbReference type="KEGG" id="afy:BW247_14455"/>
<organism evidence="7 8">
    <name type="scientific">Acidihalobacter ferrooxydans</name>
    <dbReference type="NCBI Taxonomy" id="1765967"/>
    <lineage>
        <taxon>Bacteria</taxon>
        <taxon>Pseudomonadati</taxon>
        <taxon>Pseudomonadota</taxon>
        <taxon>Gammaproteobacteria</taxon>
        <taxon>Chromatiales</taxon>
        <taxon>Ectothiorhodospiraceae</taxon>
        <taxon>Acidihalobacter</taxon>
    </lineage>
</organism>
<evidence type="ECO:0000313" key="7">
    <source>
        <dbReference type="EMBL" id="APZ44146.1"/>
    </source>
</evidence>
<accession>A0A1P8UJY2</accession>
<dbReference type="Gene3D" id="3.10.105.10">
    <property type="entry name" value="Dipeptide-binding Protein, Domain 3"/>
    <property type="match status" value="1"/>
</dbReference>
<comment type="subcellular location">
    <subcellularLocation>
        <location evidence="1">Cell envelope</location>
    </subcellularLocation>
</comment>
<evidence type="ECO:0000313" key="8">
    <source>
        <dbReference type="Proteomes" id="UP000243807"/>
    </source>
</evidence>
<evidence type="ECO:0000256" key="3">
    <source>
        <dbReference type="ARBA" id="ARBA00022448"/>
    </source>
</evidence>
<keyword evidence="4 5" id="KW-0732">Signal</keyword>
<dbReference type="GO" id="GO:0015833">
    <property type="term" value="P:peptide transport"/>
    <property type="evidence" value="ECO:0007669"/>
    <property type="project" value="TreeGrafter"/>
</dbReference>
<dbReference type="GO" id="GO:1904680">
    <property type="term" value="F:peptide transmembrane transporter activity"/>
    <property type="evidence" value="ECO:0007669"/>
    <property type="project" value="TreeGrafter"/>
</dbReference>
<comment type="similarity">
    <text evidence="2">Belongs to the bacterial solute-binding protein 5 family.</text>
</comment>
<reference evidence="7 8" key="1">
    <citation type="submission" date="2017-01" db="EMBL/GenBank/DDBJ databases">
        <title>Draft sequence of Acidihalobacter ferrooxidans strain DSM 14175 (strain V8).</title>
        <authorList>
            <person name="Khaleque H.N."/>
            <person name="Ramsay J.P."/>
            <person name="Murphy R.J.T."/>
            <person name="Kaksonen A.H."/>
            <person name="Boxall N.J."/>
            <person name="Watkin E.L.J."/>
        </authorList>
    </citation>
    <scope>NUCLEOTIDE SEQUENCE [LARGE SCALE GENOMIC DNA]</scope>
    <source>
        <strain evidence="7 8">V8</strain>
    </source>
</reference>
<dbReference type="GO" id="GO:0030288">
    <property type="term" value="C:outer membrane-bounded periplasmic space"/>
    <property type="evidence" value="ECO:0007669"/>
    <property type="project" value="UniProtKB-ARBA"/>
</dbReference>
<dbReference type="CDD" id="cd08513">
    <property type="entry name" value="PBP2_thermophilic_Hb8_like"/>
    <property type="match status" value="1"/>
</dbReference>
<evidence type="ECO:0000256" key="2">
    <source>
        <dbReference type="ARBA" id="ARBA00005695"/>
    </source>
</evidence>
<evidence type="ECO:0000256" key="4">
    <source>
        <dbReference type="ARBA" id="ARBA00022729"/>
    </source>
</evidence>
<feature type="signal peptide" evidence="5">
    <location>
        <begin position="1"/>
        <end position="28"/>
    </location>
</feature>
<sequence>MNTRVRKYGLALALGLALPLLATHKVFAAAPTDVAAPPDVGGFGAPTTVTSFLPIFNSLSNQDIEAYNILFTPLVWPSPTIGMDTQLSLASKISYSDNDKIVTITLKHRFWSDGRPVTSDDVLYTLKLIRKLGTSYVLYGFGQMPSIIKKATAPDAHTVRLLLKHSVNPTWFTLNALAQINPVPKQVWDKYSTTYISGHETSPKLTSVIDGPYKLASFESGRQAVFVENATYGGPATSVKKFTLTFFPSWEQQFEALKTGQIQIGQVPTILYQARAMVSKLQSYKQPNGQKSFYPFEFKMVWLNFTNPDVAFFKNREVRRALQLAISQQYIIDSVYHGNGAASFSAVPPRPDTYLSPEIKRLNAHPNEVYSPATAEKLLSAQGWNPSASGIREKNGKPLAFTMSYMSGDAAQKQIALILQEEWQKVGVEVHLHREPENLLLSQLHPNGKWQAIMLLWSYAPMFYPSGDGIFNTGGGANFGAFSDPVLDKAIAASTTKAGLKGLWAYQDRLFHDLPVLFLPVPGYLVKSSTCLTNLETYLNPTAYLAPQALGIAPSCAQ</sequence>
<dbReference type="GO" id="GO:0043190">
    <property type="term" value="C:ATP-binding cassette (ABC) transporter complex"/>
    <property type="evidence" value="ECO:0007669"/>
    <property type="project" value="InterPro"/>
</dbReference>
<feature type="domain" description="Solute-binding protein family 5" evidence="6">
    <location>
        <begin position="88"/>
        <end position="461"/>
    </location>
</feature>
<proteinExistence type="inferred from homology"/>
<dbReference type="STRING" id="1765967.BW247_14455"/>